<keyword evidence="12" id="KW-1133">Transmembrane helix</keyword>
<evidence type="ECO:0000256" key="12">
    <source>
        <dbReference type="SAM" id="Phobius"/>
    </source>
</evidence>
<dbReference type="InterPro" id="IPR036188">
    <property type="entry name" value="FAD/NAD-bd_sf"/>
</dbReference>
<dbReference type="GO" id="GO:0070189">
    <property type="term" value="P:kynurenine metabolic process"/>
    <property type="evidence" value="ECO:0007669"/>
    <property type="project" value="TreeGrafter"/>
</dbReference>
<evidence type="ECO:0000256" key="6">
    <source>
        <dbReference type="ARBA" id="ARBA00022857"/>
    </source>
</evidence>
<dbReference type="GO" id="GO:0005741">
    <property type="term" value="C:mitochondrial outer membrane"/>
    <property type="evidence" value="ECO:0007669"/>
    <property type="project" value="UniProtKB-SubCell"/>
</dbReference>
<dbReference type="EMBL" id="CP059247">
    <property type="protein sequence ID" value="QLL31568.1"/>
    <property type="molecule type" value="Genomic_DNA"/>
</dbReference>
<keyword evidence="8 11" id="KW-0503">Monooxygenase</keyword>
<feature type="domain" description="FAD-binding" evidence="13">
    <location>
        <begin position="30"/>
        <end position="395"/>
    </location>
</feature>
<organism evidence="14 15">
    <name type="scientific">Torulaspora globosa</name>
    <dbReference type="NCBI Taxonomy" id="48254"/>
    <lineage>
        <taxon>Eukaryota</taxon>
        <taxon>Fungi</taxon>
        <taxon>Dikarya</taxon>
        <taxon>Ascomycota</taxon>
        <taxon>Saccharomycotina</taxon>
        <taxon>Saccharomycetes</taxon>
        <taxon>Saccharomycetales</taxon>
        <taxon>Saccharomycetaceae</taxon>
        <taxon>Torulaspora</taxon>
    </lineage>
</organism>
<dbReference type="GO" id="GO:0071949">
    <property type="term" value="F:FAD binding"/>
    <property type="evidence" value="ECO:0007669"/>
    <property type="project" value="InterPro"/>
</dbReference>
<name>A0A7G3ZDI2_9SACH</name>
<dbReference type="PANTHER" id="PTHR46028:SF2">
    <property type="entry name" value="KYNURENINE 3-MONOOXYGENASE"/>
    <property type="match status" value="1"/>
</dbReference>
<keyword evidence="6 11" id="KW-0521">NADP</keyword>
<comment type="pathway">
    <text evidence="11">Cofactor biosynthesis; NAD(+) biosynthesis; quinolinate from L-kynurenine: step 1/3.</text>
</comment>
<dbReference type="HAMAP" id="MF_01971">
    <property type="entry name" value="Kynurenine_monooxygenase"/>
    <property type="match status" value="1"/>
</dbReference>
<evidence type="ECO:0000256" key="1">
    <source>
        <dbReference type="ARBA" id="ARBA00001974"/>
    </source>
</evidence>
<dbReference type="SUPFAM" id="SSF51905">
    <property type="entry name" value="FAD/NAD(P)-binding domain"/>
    <property type="match status" value="1"/>
</dbReference>
<keyword evidence="4 11" id="KW-1000">Mitochondrion outer membrane</keyword>
<reference evidence="14 15" key="1">
    <citation type="submission" date="2020-06" db="EMBL/GenBank/DDBJ databases">
        <title>The yeast mating-type switching endonuclease HO is a domesticated member of an unorthodox homing genetic element family.</title>
        <authorList>
            <person name="Coughlan A.Y."/>
            <person name="Lombardi L."/>
            <person name="Braun-Galleani S."/>
            <person name="Martos A.R."/>
            <person name="Galeote V."/>
            <person name="Bigey F."/>
            <person name="Dequin S."/>
            <person name="Byrne K.P."/>
            <person name="Wolfe K.H."/>
        </authorList>
    </citation>
    <scope>NUCLEOTIDE SEQUENCE [LARGE SCALE GENOMIC DNA]</scope>
    <source>
        <strain evidence="14 15">CBS764</strain>
    </source>
</reference>
<keyword evidence="5 11" id="KW-0274">FAD</keyword>
<evidence type="ECO:0000256" key="9">
    <source>
        <dbReference type="ARBA" id="ARBA00023128"/>
    </source>
</evidence>
<comment type="function">
    <text evidence="11">Catalyzes the hydroxylation of L-kynurenine (L-Kyn) to form 3-hydroxy-L-kynurenine (L-3OHKyn). Required for synthesis of quinolinic acid.</text>
</comment>
<evidence type="ECO:0000256" key="7">
    <source>
        <dbReference type="ARBA" id="ARBA00023002"/>
    </source>
</evidence>
<dbReference type="EC" id="1.14.13.9" evidence="11"/>
<dbReference type="GO" id="GO:0034354">
    <property type="term" value="P:'de novo' NAD+ biosynthetic process from L-tryptophan"/>
    <property type="evidence" value="ECO:0007669"/>
    <property type="project" value="UniProtKB-UniRule"/>
</dbReference>
<dbReference type="Pfam" id="PF01494">
    <property type="entry name" value="FAD_binding_3"/>
    <property type="match status" value="1"/>
</dbReference>
<evidence type="ECO:0000259" key="13">
    <source>
        <dbReference type="Pfam" id="PF01494"/>
    </source>
</evidence>
<dbReference type="Proteomes" id="UP000515788">
    <property type="component" value="Chromosome 2"/>
</dbReference>
<sequence length="494" mass="56070">MAKITNLTALSTGRLTAKKALKGLVAMSESVAVVGAGLVGCLAAIALAKRGYKVTVFDYRKDPREKSTTDRNLRSINLAISSRGITSLEFVDVEMAERVLKDIIPMKGRMIHHLNGREESQIYGLFGETINSIDRAVLNNYLLDELDRFDSDKVQLKFSHKLKKIKFRDPKELQSCVFSTDDGVEQVYGVNFIVGCDGCYSTTRDQMQREVRMRYSQEYIDCCYIELYIPPSKTYVEEFRGNFSLTPDHLHIWPRHKFMLIALANKDGSFTSTFFGPWKLVESLLESRSRVEEFLQENFPDAMALMGLENAVQCFMTYPKGALMCVECEPYHVPGGRCIILGDAAHSMVPFYGQGMNCGFEDVKVLMKLLDANHGDRAKAFQAYTETRHRDLTAIIKLAVRNYREMSHDVTSMAFLLKKKIDSWLGKLLKDTWLPLYTMVSFRADIPYSKAVAISNRQNKILNVIQALVVASVSVLGYKALRLCYPIIRRLKRS</sequence>
<accession>A0A7G3ZDI2</accession>
<keyword evidence="2 11" id="KW-0285">Flavoprotein</keyword>
<dbReference type="AlphaFoldDB" id="A0A7G3ZDI2"/>
<evidence type="ECO:0000256" key="3">
    <source>
        <dbReference type="ARBA" id="ARBA00022642"/>
    </source>
</evidence>
<keyword evidence="15" id="KW-1185">Reference proteome</keyword>
<dbReference type="FunFam" id="3.50.50.60:FF:000129">
    <property type="entry name" value="Kynurenine 3-monooxygenase"/>
    <property type="match status" value="1"/>
</dbReference>
<dbReference type="InterPro" id="IPR027545">
    <property type="entry name" value="Kynurenine_monooxygenase"/>
</dbReference>
<dbReference type="UniPathway" id="UPA00253">
    <property type="reaction ID" value="UER00328"/>
</dbReference>
<dbReference type="GO" id="GO:0006569">
    <property type="term" value="P:L-tryptophan catabolic process"/>
    <property type="evidence" value="ECO:0007669"/>
    <property type="project" value="UniProtKB-UniRule"/>
</dbReference>
<protein>
    <recommendedName>
        <fullName evidence="11">Kynurenine 3-monooxygenase</fullName>
        <ecNumber evidence="11">1.14.13.9</ecNumber>
    </recommendedName>
    <alternativeName>
        <fullName evidence="11">Biosynthesis of nicotinic acid protein 4</fullName>
    </alternativeName>
    <alternativeName>
        <fullName evidence="11">Kynurenine 3-hydroxylase</fullName>
    </alternativeName>
</protein>
<dbReference type="OrthoDB" id="10053569at2759"/>
<evidence type="ECO:0000256" key="2">
    <source>
        <dbReference type="ARBA" id="ARBA00022630"/>
    </source>
</evidence>
<dbReference type="GO" id="GO:0019805">
    <property type="term" value="P:quinolinate biosynthetic process"/>
    <property type="evidence" value="ECO:0007669"/>
    <property type="project" value="UniProtKB-UniRule"/>
</dbReference>
<evidence type="ECO:0000313" key="15">
    <source>
        <dbReference type="Proteomes" id="UP000515788"/>
    </source>
</evidence>
<evidence type="ECO:0000256" key="4">
    <source>
        <dbReference type="ARBA" id="ARBA00022787"/>
    </source>
</evidence>
<comment type="cofactor">
    <cofactor evidence="1 11">
        <name>FAD</name>
        <dbReference type="ChEBI" id="CHEBI:57692"/>
    </cofactor>
</comment>
<keyword evidence="7 11" id="KW-0560">Oxidoreductase</keyword>
<evidence type="ECO:0000256" key="8">
    <source>
        <dbReference type="ARBA" id="ARBA00023033"/>
    </source>
</evidence>
<keyword evidence="11 12" id="KW-0472">Membrane</keyword>
<evidence type="ECO:0000256" key="5">
    <source>
        <dbReference type="ARBA" id="ARBA00022827"/>
    </source>
</evidence>
<dbReference type="GO" id="GO:0043420">
    <property type="term" value="P:anthranilate metabolic process"/>
    <property type="evidence" value="ECO:0007669"/>
    <property type="project" value="UniProtKB-UniRule"/>
</dbReference>
<dbReference type="Gene3D" id="3.50.50.60">
    <property type="entry name" value="FAD/NAD(P)-binding domain"/>
    <property type="match status" value="1"/>
</dbReference>
<evidence type="ECO:0000256" key="11">
    <source>
        <dbReference type="HAMAP-Rule" id="MF_03018"/>
    </source>
</evidence>
<comment type="similarity">
    <text evidence="11">Belongs to the aromatic-ring hydroxylase family. KMO subfamily.</text>
</comment>
<evidence type="ECO:0000256" key="10">
    <source>
        <dbReference type="ARBA" id="ARBA00047818"/>
    </source>
</evidence>
<dbReference type="InterPro" id="IPR002938">
    <property type="entry name" value="FAD-bd"/>
</dbReference>
<feature type="transmembrane region" description="Helical" evidence="12">
    <location>
        <begin position="24"/>
        <end position="48"/>
    </location>
</feature>
<dbReference type="GO" id="GO:0004502">
    <property type="term" value="F:kynurenine 3-monooxygenase activity"/>
    <property type="evidence" value="ECO:0007669"/>
    <property type="project" value="UniProtKB-UniRule"/>
</dbReference>
<dbReference type="PANTHER" id="PTHR46028">
    <property type="entry name" value="KYNURENINE 3-MONOOXYGENASE"/>
    <property type="match status" value="1"/>
</dbReference>
<proteinExistence type="inferred from homology"/>
<dbReference type="PRINTS" id="PR00420">
    <property type="entry name" value="RNGMNOXGNASE"/>
</dbReference>
<comment type="subcellular location">
    <subcellularLocation>
        <location evidence="11">Mitochondrion outer membrane</location>
    </subcellularLocation>
</comment>
<comment type="catalytic activity">
    <reaction evidence="10 11">
        <text>L-kynurenine + NADPH + O2 + H(+) = 3-hydroxy-L-kynurenine + NADP(+) + H2O</text>
        <dbReference type="Rhea" id="RHEA:20545"/>
        <dbReference type="ChEBI" id="CHEBI:15377"/>
        <dbReference type="ChEBI" id="CHEBI:15378"/>
        <dbReference type="ChEBI" id="CHEBI:15379"/>
        <dbReference type="ChEBI" id="CHEBI:57783"/>
        <dbReference type="ChEBI" id="CHEBI:57959"/>
        <dbReference type="ChEBI" id="CHEBI:58125"/>
        <dbReference type="ChEBI" id="CHEBI:58349"/>
        <dbReference type="EC" id="1.14.13.9"/>
    </reaction>
</comment>
<keyword evidence="3 11" id="KW-0662">Pyridine nucleotide biosynthesis</keyword>
<evidence type="ECO:0000313" key="14">
    <source>
        <dbReference type="EMBL" id="QLL31568.1"/>
    </source>
</evidence>
<keyword evidence="12" id="KW-0812">Transmembrane</keyword>
<keyword evidence="9 11" id="KW-0496">Mitochondrion</keyword>
<gene>
    <name evidence="11" type="primary">BNA4</name>
    <name evidence="14" type="ORF">HG536_0B04320</name>
</gene>